<evidence type="ECO:0000313" key="2">
    <source>
        <dbReference type="Proteomes" id="UP001164250"/>
    </source>
</evidence>
<sequence length="212" mass="24189">MGKQISIQGDLYSYGILLLELLTAKRSADDMFKDGKNLHRFTRMVLSNHVMDIVDPRLLLEEDMTEKKQAFVVFTRHTIVYTNLVNIIISGRLGLAKFLSKISSGYVNEQSSTVIIKGTTGYVAPRVRYRVNRSLCREICKLSDISARTIYIKETNCNMFKEDLNLQNLTRKALPDQVINIGSTYAAGKRHKEAGVHDLSIEDWTFMFNDKC</sequence>
<reference evidence="2" key="1">
    <citation type="journal article" date="2023" name="G3 (Bethesda)">
        <title>Genome assembly and association tests identify interacting loci associated with vigor, precocity, and sex in interspecific pistachio rootstocks.</title>
        <authorList>
            <person name="Palmer W."/>
            <person name="Jacygrad E."/>
            <person name="Sagayaradj S."/>
            <person name="Cavanaugh K."/>
            <person name="Han R."/>
            <person name="Bertier L."/>
            <person name="Beede B."/>
            <person name="Kafkas S."/>
            <person name="Golino D."/>
            <person name="Preece J."/>
            <person name="Michelmore R."/>
        </authorList>
    </citation>
    <scope>NUCLEOTIDE SEQUENCE [LARGE SCALE GENOMIC DNA]</scope>
</reference>
<protein>
    <submittedName>
        <fullName evidence="1">Uncharacterized protein</fullName>
    </submittedName>
</protein>
<gene>
    <name evidence="1" type="ORF">Patl1_06570</name>
</gene>
<organism evidence="1 2">
    <name type="scientific">Pistacia atlantica</name>
    <dbReference type="NCBI Taxonomy" id="434234"/>
    <lineage>
        <taxon>Eukaryota</taxon>
        <taxon>Viridiplantae</taxon>
        <taxon>Streptophyta</taxon>
        <taxon>Embryophyta</taxon>
        <taxon>Tracheophyta</taxon>
        <taxon>Spermatophyta</taxon>
        <taxon>Magnoliopsida</taxon>
        <taxon>eudicotyledons</taxon>
        <taxon>Gunneridae</taxon>
        <taxon>Pentapetalae</taxon>
        <taxon>rosids</taxon>
        <taxon>malvids</taxon>
        <taxon>Sapindales</taxon>
        <taxon>Anacardiaceae</taxon>
        <taxon>Pistacia</taxon>
    </lineage>
</organism>
<evidence type="ECO:0000313" key="1">
    <source>
        <dbReference type="EMBL" id="KAJ0102211.1"/>
    </source>
</evidence>
<dbReference type="Proteomes" id="UP001164250">
    <property type="component" value="Chromosome 3"/>
</dbReference>
<dbReference type="EMBL" id="CM047899">
    <property type="protein sequence ID" value="KAJ0102211.1"/>
    <property type="molecule type" value="Genomic_DNA"/>
</dbReference>
<comment type="caution">
    <text evidence="1">The sequence shown here is derived from an EMBL/GenBank/DDBJ whole genome shotgun (WGS) entry which is preliminary data.</text>
</comment>
<accession>A0ACC1BT96</accession>
<keyword evidence="2" id="KW-1185">Reference proteome</keyword>
<name>A0ACC1BT96_9ROSI</name>
<proteinExistence type="predicted"/>